<accession>A0ABX1GMN2</accession>
<dbReference type="PANTHER" id="PTHR11863">
    <property type="entry name" value="STEROL DESATURASE"/>
    <property type="match status" value="1"/>
</dbReference>
<evidence type="ECO:0000313" key="8">
    <source>
        <dbReference type="Proteomes" id="UP000765845"/>
    </source>
</evidence>
<evidence type="ECO:0000256" key="3">
    <source>
        <dbReference type="ARBA" id="ARBA00022989"/>
    </source>
</evidence>
<dbReference type="InterPro" id="IPR006694">
    <property type="entry name" value="Fatty_acid_hydroxylase"/>
</dbReference>
<feature type="transmembrane region" description="Helical" evidence="5">
    <location>
        <begin position="22"/>
        <end position="40"/>
    </location>
</feature>
<evidence type="ECO:0000259" key="6">
    <source>
        <dbReference type="Pfam" id="PF04116"/>
    </source>
</evidence>
<reference evidence="7 8" key="1">
    <citation type="submission" date="2020-04" db="EMBL/GenBank/DDBJ databases">
        <authorList>
            <person name="Yoon J."/>
        </authorList>
    </citation>
    <scope>NUCLEOTIDE SEQUENCE [LARGE SCALE GENOMIC DNA]</scope>
    <source>
        <strain evidence="7 8">KMU-166</strain>
    </source>
</reference>
<organism evidence="7 8">
    <name type="scientific">Spongiibacter thalassae</name>
    <dbReference type="NCBI Taxonomy" id="2721624"/>
    <lineage>
        <taxon>Bacteria</taxon>
        <taxon>Pseudomonadati</taxon>
        <taxon>Pseudomonadota</taxon>
        <taxon>Gammaproteobacteria</taxon>
        <taxon>Cellvibrionales</taxon>
        <taxon>Spongiibacteraceae</taxon>
        <taxon>Spongiibacter</taxon>
    </lineage>
</organism>
<dbReference type="EMBL" id="JAAWWK010000008">
    <property type="protein sequence ID" value="NKI19404.1"/>
    <property type="molecule type" value="Genomic_DNA"/>
</dbReference>
<evidence type="ECO:0000256" key="5">
    <source>
        <dbReference type="SAM" id="Phobius"/>
    </source>
</evidence>
<evidence type="ECO:0000256" key="4">
    <source>
        <dbReference type="ARBA" id="ARBA00023136"/>
    </source>
</evidence>
<feature type="transmembrane region" description="Helical" evidence="5">
    <location>
        <begin position="108"/>
        <end position="129"/>
    </location>
</feature>
<keyword evidence="3 5" id="KW-1133">Transmembrane helix</keyword>
<name>A0ABX1GMN2_9GAMM</name>
<keyword evidence="8" id="KW-1185">Reference proteome</keyword>
<keyword evidence="4 5" id="KW-0472">Membrane</keyword>
<protein>
    <submittedName>
        <fullName evidence="7">Sterol desaturase family protein</fullName>
    </submittedName>
</protein>
<comment type="caution">
    <text evidence="7">The sequence shown here is derived from an EMBL/GenBank/DDBJ whole genome shotgun (WGS) entry which is preliminary data.</text>
</comment>
<evidence type="ECO:0000313" key="7">
    <source>
        <dbReference type="EMBL" id="NKI19404.1"/>
    </source>
</evidence>
<evidence type="ECO:0000256" key="2">
    <source>
        <dbReference type="ARBA" id="ARBA00022692"/>
    </source>
</evidence>
<feature type="domain" description="Fatty acid hydroxylase" evidence="6">
    <location>
        <begin position="124"/>
        <end position="270"/>
    </location>
</feature>
<evidence type="ECO:0000256" key="1">
    <source>
        <dbReference type="ARBA" id="ARBA00004370"/>
    </source>
</evidence>
<keyword evidence="2 5" id="KW-0812">Transmembrane</keyword>
<dbReference type="RefSeq" id="WP_168451926.1">
    <property type="nucleotide sequence ID" value="NZ_JAAWWK010000008.1"/>
</dbReference>
<feature type="transmembrane region" description="Helical" evidence="5">
    <location>
        <begin position="81"/>
        <end position="102"/>
    </location>
</feature>
<proteinExistence type="predicted"/>
<sequence>MNDLLNSLLAVASIPLDPGRRLFWVFILSALVLASVTVSLQQRGFKPGAQLAALFNRRYWFNRSTSVDYSLLTLNTGLRGLLLVPLFGSHLAGTIGVGSWLQSTFGDAPALALSPLTIAVAYTITFFIAEDLSRFGLHFAMHRNPLLWRIHRTHHSATTLTPITVHRVHPVEMGLYYLRGLLVFSVVSGSFVYLFRGQVSGLDILGVDLLGFLFNALGANLRHSPIFLSFGPLERLFISPAQHQLHHSSAAEHRDINFGTCLALWDRLAGSWRPGRREGALEFGLSATEHPSAIVDVDKAIGHPGPIPERV</sequence>
<comment type="subcellular location">
    <subcellularLocation>
        <location evidence="1">Membrane</location>
    </subcellularLocation>
</comment>
<dbReference type="InterPro" id="IPR050307">
    <property type="entry name" value="Sterol_Desaturase_Related"/>
</dbReference>
<dbReference type="Proteomes" id="UP000765845">
    <property type="component" value="Unassembled WGS sequence"/>
</dbReference>
<dbReference type="Pfam" id="PF04116">
    <property type="entry name" value="FA_hydroxylase"/>
    <property type="match status" value="1"/>
</dbReference>
<feature type="transmembrane region" description="Helical" evidence="5">
    <location>
        <begin position="176"/>
        <end position="195"/>
    </location>
</feature>
<gene>
    <name evidence="7" type="ORF">HCU74_18515</name>
</gene>